<dbReference type="InterPro" id="IPR036890">
    <property type="entry name" value="HATPase_C_sf"/>
</dbReference>
<dbReference type="GO" id="GO:0000155">
    <property type="term" value="F:phosphorelay sensor kinase activity"/>
    <property type="evidence" value="ECO:0007669"/>
    <property type="project" value="InterPro"/>
</dbReference>
<keyword evidence="7" id="KW-0067">ATP-binding</keyword>
<evidence type="ECO:0000256" key="6">
    <source>
        <dbReference type="ARBA" id="ARBA00022777"/>
    </source>
</evidence>
<dbReference type="Proteomes" id="UP000258102">
    <property type="component" value="Chromosome 1"/>
</dbReference>
<gene>
    <name evidence="11" type="ORF">D0511_04860</name>
</gene>
<evidence type="ECO:0000313" key="12">
    <source>
        <dbReference type="Proteomes" id="UP000258102"/>
    </source>
</evidence>
<dbReference type="KEGG" id="ppis:B1L02_12870"/>
<dbReference type="Gene3D" id="1.20.5.1930">
    <property type="match status" value="1"/>
</dbReference>
<keyword evidence="9" id="KW-0472">Membrane</keyword>
<feature type="domain" description="Signal transduction histidine kinase subgroup 3 dimerisation and phosphoacceptor" evidence="10">
    <location>
        <begin position="181"/>
        <end position="242"/>
    </location>
</feature>
<dbReference type="PROSITE" id="PS51257">
    <property type="entry name" value="PROKAR_LIPOPROTEIN"/>
    <property type="match status" value="1"/>
</dbReference>
<dbReference type="EC" id="2.7.13.3" evidence="2"/>
<feature type="transmembrane region" description="Helical" evidence="9">
    <location>
        <begin position="127"/>
        <end position="145"/>
    </location>
</feature>
<dbReference type="GO" id="GO:0046983">
    <property type="term" value="F:protein dimerization activity"/>
    <property type="evidence" value="ECO:0007669"/>
    <property type="project" value="InterPro"/>
</dbReference>
<keyword evidence="9" id="KW-0812">Transmembrane</keyword>
<dbReference type="GO" id="GO:0016020">
    <property type="term" value="C:membrane"/>
    <property type="evidence" value="ECO:0007669"/>
    <property type="project" value="InterPro"/>
</dbReference>
<reference evidence="11 12" key="1">
    <citation type="submission" date="2018-08" db="EMBL/GenBank/DDBJ databases">
        <title>Whole Genome Sequences of Two Pseudoalteromonas piscicida Strains, DE1-A and DE2-A, which Exhibit Strong Antibacterial Activity against Vibrio vulnificus.</title>
        <authorList>
            <person name="Richards G.P."/>
            <person name="Needleman D.S."/>
            <person name="Watson M.A."/>
            <person name="Polson S.W."/>
        </authorList>
    </citation>
    <scope>NUCLEOTIDE SEQUENCE [LARGE SCALE GENOMIC DNA]</scope>
    <source>
        <strain evidence="11 12">DE2-A</strain>
    </source>
</reference>
<evidence type="ECO:0000256" key="8">
    <source>
        <dbReference type="ARBA" id="ARBA00023012"/>
    </source>
</evidence>
<keyword evidence="9" id="KW-1133">Transmembrane helix</keyword>
<keyword evidence="8" id="KW-0902">Two-component regulatory system</keyword>
<dbReference type="InterPro" id="IPR050482">
    <property type="entry name" value="Sensor_HK_TwoCompSys"/>
</dbReference>
<accession>A0AAD0W6F8</accession>
<evidence type="ECO:0000259" key="10">
    <source>
        <dbReference type="Pfam" id="PF07730"/>
    </source>
</evidence>
<dbReference type="EMBL" id="CP031761">
    <property type="protein sequence ID" value="AXR03918.1"/>
    <property type="molecule type" value="Genomic_DNA"/>
</dbReference>
<dbReference type="AlphaFoldDB" id="A0AAD0W6F8"/>
<sequence>MDSPIRHTTDWRFSTLASWLGVTLACMYYRNSQLALVGQLIISGAILTLLFFIINNPNKRVHAAACTYLVLIALLMQVSTTSLVFIHLVMFSAIFSPHFSFPKVLSAVLLAMLVYGFTHYARWEGSVPWITFAVWLFFCAMNWFVSRRIVESLNMHYQSRQNYKELKATQHMMGAMSAAQERLNISRELHDSLGHKLTALSINLDFAKRTASEDMEPTLVSCHQLSQTLLEEVRSIVSTQRHNKTLLKQALEAIFKATPNLRYTLKLDRGSEQISQEHSLCVIRFCQEMVSNTLKHTKANHINFEVAIDTATHNLKASAFHNQSESSLPKQGNGLSGLHERLALLNGSFAQKIENQKLISSITIPVPELNLLSENIT</sequence>
<evidence type="ECO:0000256" key="9">
    <source>
        <dbReference type="SAM" id="Phobius"/>
    </source>
</evidence>
<evidence type="ECO:0000256" key="1">
    <source>
        <dbReference type="ARBA" id="ARBA00000085"/>
    </source>
</evidence>
<comment type="catalytic activity">
    <reaction evidence="1">
        <text>ATP + protein L-histidine = ADP + protein N-phospho-L-histidine.</text>
        <dbReference type="EC" id="2.7.13.3"/>
    </reaction>
</comment>
<dbReference type="GO" id="GO:0005524">
    <property type="term" value="F:ATP binding"/>
    <property type="evidence" value="ECO:0007669"/>
    <property type="project" value="UniProtKB-KW"/>
</dbReference>
<evidence type="ECO:0000256" key="5">
    <source>
        <dbReference type="ARBA" id="ARBA00022741"/>
    </source>
</evidence>
<feature type="transmembrane region" description="Helical" evidence="9">
    <location>
        <begin position="12"/>
        <end position="30"/>
    </location>
</feature>
<name>A0AAD0W6F8_PSEO7</name>
<evidence type="ECO:0000256" key="7">
    <source>
        <dbReference type="ARBA" id="ARBA00022840"/>
    </source>
</evidence>
<feature type="transmembrane region" description="Helical" evidence="9">
    <location>
        <begin position="101"/>
        <end position="120"/>
    </location>
</feature>
<keyword evidence="4" id="KW-0808">Transferase</keyword>
<evidence type="ECO:0000256" key="3">
    <source>
        <dbReference type="ARBA" id="ARBA00022553"/>
    </source>
</evidence>
<protein>
    <recommendedName>
        <fullName evidence="2">histidine kinase</fullName>
        <ecNumber evidence="2">2.7.13.3</ecNumber>
    </recommendedName>
</protein>
<feature type="transmembrane region" description="Helical" evidence="9">
    <location>
        <begin position="36"/>
        <end position="54"/>
    </location>
</feature>
<keyword evidence="5" id="KW-0547">Nucleotide-binding</keyword>
<dbReference type="InterPro" id="IPR011712">
    <property type="entry name" value="Sig_transdc_His_kin_sub3_dim/P"/>
</dbReference>
<dbReference type="Gene3D" id="3.30.565.10">
    <property type="entry name" value="Histidine kinase-like ATPase, C-terminal domain"/>
    <property type="match status" value="1"/>
</dbReference>
<feature type="transmembrane region" description="Helical" evidence="9">
    <location>
        <begin position="66"/>
        <end position="95"/>
    </location>
</feature>
<proteinExistence type="predicted"/>
<dbReference type="PANTHER" id="PTHR24421:SF10">
    <property type="entry name" value="NITRATE_NITRITE SENSOR PROTEIN NARQ"/>
    <property type="match status" value="1"/>
</dbReference>
<keyword evidence="6 11" id="KW-0418">Kinase</keyword>
<dbReference type="Pfam" id="PF07730">
    <property type="entry name" value="HisKA_3"/>
    <property type="match status" value="1"/>
</dbReference>
<keyword evidence="3" id="KW-0597">Phosphoprotein</keyword>
<dbReference type="PANTHER" id="PTHR24421">
    <property type="entry name" value="NITRATE/NITRITE SENSOR PROTEIN NARX-RELATED"/>
    <property type="match status" value="1"/>
</dbReference>
<evidence type="ECO:0000256" key="2">
    <source>
        <dbReference type="ARBA" id="ARBA00012438"/>
    </source>
</evidence>
<organism evidence="11 12">
    <name type="scientific">Pseudoalteromonas piscicida</name>
    <dbReference type="NCBI Taxonomy" id="43662"/>
    <lineage>
        <taxon>Bacteria</taxon>
        <taxon>Pseudomonadati</taxon>
        <taxon>Pseudomonadota</taxon>
        <taxon>Gammaproteobacteria</taxon>
        <taxon>Alteromonadales</taxon>
        <taxon>Pseudoalteromonadaceae</taxon>
        <taxon>Pseudoalteromonas</taxon>
    </lineage>
</organism>
<evidence type="ECO:0000256" key="4">
    <source>
        <dbReference type="ARBA" id="ARBA00022679"/>
    </source>
</evidence>
<evidence type="ECO:0000313" key="11">
    <source>
        <dbReference type="EMBL" id="AXR03918.1"/>
    </source>
</evidence>